<name>A0A1D7RVF5_9CAUD</name>
<evidence type="ECO:0000313" key="2">
    <source>
        <dbReference type="EMBL" id="AON98644.1"/>
    </source>
</evidence>
<evidence type="ECO:0000313" key="4">
    <source>
        <dbReference type="EMBL" id="AOO05277.1"/>
    </source>
</evidence>
<evidence type="ECO:0000313" key="1">
    <source>
        <dbReference type="EMBL" id="AON98213.1"/>
    </source>
</evidence>
<organism evidence="4 7">
    <name type="scientific">Synechococcus phage S-RIM2</name>
    <dbReference type="NCBI Taxonomy" id="687800"/>
    <lineage>
        <taxon>Viruses</taxon>
        <taxon>Duplodnaviria</taxon>
        <taxon>Heunggongvirae</taxon>
        <taxon>Uroviricota</taxon>
        <taxon>Caudoviricetes</taxon>
        <taxon>Pantevenvirales</taxon>
        <taxon>Kyanoviridae</taxon>
        <taxon>Nerrivikvirus</taxon>
        <taxon>Nerrivikvirus srim2</taxon>
    </lineage>
</organism>
<evidence type="ECO:0000313" key="7">
    <source>
        <dbReference type="Proteomes" id="UP000220326"/>
    </source>
</evidence>
<dbReference type="EMBL" id="KX349234">
    <property type="protein sequence ID" value="AON99287.1"/>
    <property type="molecule type" value="Genomic_DNA"/>
</dbReference>
<dbReference type="Proteomes" id="UP000220326">
    <property type="component" value="Segment"/>
</dbReference>
<dbReference type="Proteomes" id="UP000219867">
    <property type="component" value="Segment"/>
</dbReference>
<proteinExistence type="predicted"/>
<dbReference type="Proteomes" id="UP000219792">
    <property type="component" value="Segment"/>
</dbReference>
<protein>
    <submittedName>
        <fullName evidence="4">Uncharacterized protein</fullName>
    </submittedName>
</protein>
<sequence length="181" mass="20431">MTKRFNGGIQNGMVATDARARKLDEQCKHLKDDVFTALKQQYPELTLQKKLRRDQIPGGMGACEPDGGAWFYKGKLIAVFEGKKQQDRGNAIERWFKNNFICRYINPDVSYVTFCTGEGAYEGGVIWKALNVAHLGGMNQCNPGDNSAFMNTDCFTKEFINDIMIETITERINTLFPQTAI</sequence>
<dbReference type="EMBL" id="KX349229">
    <property type="protein sequence ID" value="AON98213.1"/>
    <property type="molecule type" value="Genomic_DNA"/>
</dbReference>
<evidence type="ECO:0000313" key="3">
    <source>
        <dbReference type="EMBL" id="AON99287.1"/>
    </source>
</evidence>
<dbReference type="Proteomes" id="UP000220290">
    <property type="component" value="Segment"/>
</dbReference>
<gene>
    <name evidence="1" type="ORF">LIS011010_058</name>
    <name evidence="2" type="ORF">LIS061010_059</name>
    <name evidence="3" type="ORF">LIS121010_058</name>
    <name evidence="4" type="ORF">RW120709_058</name>
</gene>
<evidence type="ECO:0000313" key="5">
    <source>
        <dbReference type="Proteomes" id="UP000219792"/>
    </source>
</evidence>
<dbReference type="EMBL" id="KX349231">
    <property type="protein sequence ID" value="AON98644.1"/>
    <property type="molecule type" value="Genomic_DNA"/>
</dbReference>
<dbReference type="EMBL" id="KX349262">
    <property type="protein sequence ID" value="AOO05277.1"/>
    <property type="molecule type" value="Genomic_DNA"/>
</dbReference>
<evidence type="ECO:0000313" key="6">
    <source>
        <dbReference type="Proteomes" id="UP000219867"/>
    </source>
</evidence>
<accession>A0A1D7RVF5</accession>
<reference evidence="5 6" key="1">
    <citation type="journal article" date="2016" name="Environ. Microbiol.">
        <title>Genomic diversification of marine cyanophages into stable ecotypes.</title>
        <authorList>
            <person name="Marston M.F."/>
            <person name="Martiny J.B."/>
        </authorList>
    </citation>
    <scope>NUCLEOTIDE SEQUENCE [LARGE SCALE GENOMIC DNA]</scope>
    <source>
        <strain evidence="1">LIS_01_1010</strain>
        <strain evidence="2">LIS_06_1010</strain>
        <strain evidence="3">LIS_12_1010</strain>
        <strain evidence="4">RW_12_0709</strain>
    </source>
</reference>